<proteinExistence type="predicted"/>
<gene>
    <name evidence="1" type="ORF">CK820_G0050743</name>
</gene>
<protein>
    <submittedName>
        <fullName evidence="1">SLC4A1 isoform 2</fullName>
    </submittedName>
</protein>
<evidence type="ECO:0000313" key="1">
    <source>
        <dbReference type="EMBL" id="PNI17673.1"/>
    </source>
</evidence>
<dbReference type="EMBL" id="NBAG03000521">
    <property type="protein sequence ID" value="PNI17673.1"/>
    <property type="molecule type" value="Genomic_DNA"/>
</dbReference>
<comment type="caution">
    <text evidence="1">The sequence shown here is derived from an EMBL/GenBank/DDBJ whole genome shotgun (WGS) entry which is preliminary data.</text>
</comment>
<sequence>MEETESGSGRKERRWLGAVAHVCNPSTLGGQVGRII</sequence>
<dbReference type="Proteomes" id="UP000236370">
    <property type="component" value="Unassembled WGS sequence"/>
</dbReference>
<organism evidence="1 2">
    <name type="scientific">Pan troglodytes</name>
    <name type="common">Chimpanzee</name>
    <dbReference type="NCBI Taxonomy" id="9598"/>
    <lineage>
        <taxon>Eukaryota</taxon>
        <taxon>Metazoa</taxon>
        <taxon>Chordata</taxon>
        <taxon>Craniata</taxon>
        <taxon>Vertebrata</taxon>
        <taxon>Euteleostomi</taxon>
        <taxon>Mammalia</taxon>
        <taxon>Eutheria</taxon>
        <taxon>Euarchontoglires</taxon>
        <taxon>Primates</taxon>
        <taxon>Haplorrhini</taxon>
        <taxon>Catarrhini</taxon>
        <taxon>Hominidae</taxon>
        <taxon>Pan</taxon>
    </lineage>
</organism>
<dbReference type="AlphaFoldDB" id="A0A2J8J4H3"/>
<reference evidence="1 2" key="1">
    <citation type="submission" date="2017-12" db="EMBL/GenBank/DDBJ databases">
        <title>High-resolution comparative analysis of great ape genomes.</title>
        <authorList>
            <person name="Pollen A."/>
            <person name="Hastie A."/>
            <person name="Hormozdiari F."/>
            <person name="Dougherty M."/>
            <person name="Liu R."/>
            <person name="Chaisson M."/>
            <person name="Hoppe E."/>
            <person name="Hill C."/>
            <person name="Pang A."/>
            <person name="Hillier L."/>
            <person name="Baker C."/>
            <person name="Armstrong J."/>
            <person name="Shendure J."/>
            <person name="Paten B."/>
            <person name="Wilson R."/>
            <person name="Chao H."/>
            <person name="Schneider V."/>
            <person name="Ventura M."/>
            <person name="Kronenberg Z."/>
            <person name="Murali S."/>
            <person name="Gordon D."/>
            <person name="Cantsilieris S."/>
            <person name="Munson K."/>
            <person name="Nelson B."/>
            <person name="Raja A."/>
            <person name="Underwood J."/>
            <person name="Diekhans M."/>
            <person name="Fiddes I."/>
            <person name="Haussler D."/>
            <person name="Eichler E."/>
        </authorList>
    </citation>
    <scope>NUCLEOTIDE SEQUENCE [LARGE SCALE GENOMIC DNA]</scope>
    <source>
        <strain evidence="1">Yerkes chimp pedigree #C0471</strain>
    </source>
</reference>
<name>A0A2J8J4H3_PANTR</name>
<accession>A0A2J8J4H3</accession>
<evidence type="ECO:0000313" key="2">
    <source>
        <dbReference type="Proteomes" id="UP000236370"/>
    </source>
</evidence>